<comment type="similarity">
    <text evidence="1 6">Belongs to the NusB family.</text>
</comment>
<dbReference type="AlphaFoldDB" id="A0A926D8I7"/>
<dbReference type="NCBIfam" id="TIGR01951">
    <property type="entry name" value="nusB"/>
    <property type="match status" value="1"/>
</dbReference>
<dbReference type="SUPFAM" id="SSF48013">
    <property type="entry name" value="NusB-like"/>
    <property type="match status" value="1"/>
</dbReference>
<dbReference type="PANTHER" id="PTHR11078:SF3">
    <property type="entry name" value="ANTITERMINATION NUSB DOMAIN-CONTAINING PROTEIN"/>
    <property type="match status" value="1"/>
</dbReference>
<evidence type="ECO:0000259" key="7">
    <source>
        <dbReference type="Pfam" id="PF01029"/>
    </source>
</evidence>
<comment type="caution">
    <text evidence="8">The sequence shown here is derived from an EMBL/GenBank/DDBJ whole genome shotgun (WGS) entry which is preliminary data.</text>
</comment>
<sequence>MKRREEREIAFAIGFERSVTGESVAAVIDGAEDVRECVIPTFSASLASGVEQNEAEIDEKISRNIRGWTIDRLSKVTLSILRLAIYEMCYETEIPVSVSINEAVELAKLYGDTEDAPFVNGVLSTVAKELHTDHD</sequence>
<evidence type="ECO:0000256" key="5">
    <source>
        <dbReference type="ARBA" id="ARBA00023163"/>
    </source>
</evidence>
<evidence type="ECO:0000256" key="6">
    <source>
        <dbReference type="HAMAP-Rule" id="MF_00073"/>
    </source>
</evidence>
<gene>
    <name evidence="6 8" type="primary">nusB</name>
    <name evidence="8" type="ORF">IAG03_06915</name>
</gene>
<keyword evidence="2 6" id="KW-0889">Transcription antitermination</keyword>
<keyword evidence="9" id="KW-1185">Reference proteome</keyword>
<organism evidence="8 9">
    <name type="scientific">Yeguia hominis</name>
    <dbReference type="NCBI Taxonomy" id="2763662"/>
    <lineage>
        <taxon>Bacteria</taxon>
        <taxon>Bacillati</taxon>
        <taxon>Bacillota</taxon>
        <taxon>Clostridia</taxon>
        <taxon>Eubacteriales</taxon>
        <taxon>Yeguiaceae</taxon>
        <taxon>Yeguia</taxon>
    </lineage>
</organism>
<dbReference type="InterPro" id="IPR035926">
    <property type="entry name" value="NusB-like_sf"/>
</dbReference>
<reference evidence="8" key="1">
    <citation type="submission" date="2020-08" db="EMBL/GenBank/DDBJ databases">
        <title>Genome public.</title>
        <authorList>
            <person name="Liu C."/>
            <person name="Sun Q."/>
        </authorList>
    </citation>
    <scope>NUCLEOTIDE SEQUENCE</scope>
    <source>
        <strain evidence="8">NSJ-40</strain>
    </source>
</reference>
<dbReference type="Pfam" id="PF01029">
    <property type="entry name" value="NusB"/>
    <property type="match status" value="1"/>
</dbReference>
<dbReference type="EMBL" id="JACRSN010000008">
    <property type="protein sequence ID" value="MBC8533738.1"/>
    <property type="molecule type" value="Genomic_DNA"/>
</dbReference>
<keyword evidence="4 6" id="KW-0805">Transcription regulation</keyword>
<dbReference type="Proteomes" id="UP000651482">
    <property type="component" value="Unassembled WGS sequence"/>
</dbReference>
<dbReference type="HAMAP" id="MF_00073">
    <property type="entry name" value="NusB"/>
    <property type="match status" value="1"/>
</dbReference>
<dbReference type="GO" id="GO:0005829">
    <property type="term" value="C:cytosol"/>
    <property type="evidence" value="ECO:0007669"/>
    <property type="project" value="TreeGrafter"/>
</dbReference>
<protein>
    <recommendedName>
        <fullName evidence="6">Transcription antitermination protein NusB</fullName>
    </recommendedName>
    <alternativeName>
        <fullName evidence="6">Antitermination factor NusB</fullName>
    </alternativeName>
</protein>
<evidence type="ECO:0000256" key="1">
    <source>
        <dbReference type="ARBA" id="ARBA00005952"/>
    </source>
</evidence>
<dbReference type="InterPro" id="IPR006027">
    <property type="entry name" value="NusB_RsmB_TIM44"/>
</dbReference>
<dbReference type="Gene3D" id="1.10.940.10">
    <property type="entry name" value="NusB-like"/>
    <property type="match status" value="1"/>
</dbReference>
<dbReference type="GO" id="GO:0006353">
    <property type="term" value="P:DNA-templated transcription termination"/>
    <property type="evidence" value="ECO:0007669"/>
    <property type="project" value="UniProtKB-UniRule"/>
</dbReference>
<dbReference type="GO" id="GO:0003723">
    <property type="term" value="F:RNA binding"/>
    <property type="evidence" value="ECO:0007669"/>
    <property type="project" value="UniProtKB-UniRule"/>
</dbReference>
<dbReference type="RefSeq" id="WP_249319376.1">
    <property type="nucleotide sequence ID" value="NZ_JACRSN010000008.1"/>
</dbReference>
<evidence type="ECO:0000256" key="3">
    <source>
        <dbReference type="ARBA" id="ARBA00022884"/>
    </source>
</evidence>
<name>A0A926D8I7_9FIRM</name>
<accession>A0A926D8I7</accession>
<evidence type="ECO:0000256" key="2">
    <source>
        <dbReference type="ARBA" id="ARBA00022814"/>
    </source>
</evidence>
<evidence type="ECO:0000313" key="9">
    <source>
        <dbReference type="Proteomes" id="UP000651482"/>
    </source>
</evidence>
<evidence type="ECO:0000256" key="4">
    <source>
        <dbReference type="ARBA" id="ARBA00023015"/>
    </source>
</evidence>
<dbReference type="GO" id="GO:0031564">
    <property type="term" value="P:transcription antitermination"/>
    <property type="evidence" value="ECO:0007669"/>
    <property type="project" value="UniProtKB-KW"/>
</dbReference>
<keyword evidence="3 6" id="KW-0694">RNA-binding</keyword>
<keyword evidence="5 6" id="KW-0804">Transcription</keyword>
<dbReference type="InterPro" id="IPR011605">
    <property type="entry name" value="NusB_fam"/>
</dbReference>
<dbReference type="PANTHER" id="PTHR11078">
    <property type="entry name" value="N UTILIZATION SUBSTANCE PROTEIN B-RELATED"/>
    <property type="match status" value="1"/>
</dbReference>
<comment type="function">
    <text evidence="6">Involved in transcription antitermination. Required for transcription of ribosomal RNA (rRNA) genes. Binds specifically to the boxA antiterminator sequence of the ribosomal RNA (rrn) operons.</text>
</comment>
<feature type="domain" description="NusB/RsmB/TIM44" evidence="7">
    <location>
        <begin position="5"/>
        <end position="128"/>
    </location>
</feature>
<proteinExistence type="inferred from homology"/>
<evidence type="ECO:0000313" key="8">
    <source>
        <dbReference type="EMBL" id="MBC8533738.1"/>
    </source>
</evidence>